<evidence type="ECO:0000256" key="1">
    <source>
        <dbReference type="SAM" id="MobiDB-lite"/>
    </source>
</evidence>
<name>A0A971CYE1_9BIFI</name>
<feature type="region of interest" description="Disordered" evidence="1">
    <location>
        <begin position="1"/>
        <end position="44"/>
    </location>
</feature>
<dbReference type="Gene3D" id="1.20.1270.10">
    <property type="match status" value="1"/>
</dbReference>
<dbReference type="EMBL" id="JAAXZR010000012">
    <property type="protein sequence ID" value="NLT79258.1"/>
    <property type="molecule type" value="Genomic_DNA"/>
</dbReference>
<dbReference type="AlphaFoldDB" id="A0A971CYE1"/>
<dbReference type="InterPro" id="IPR029048">
    <property type="entry name" value="HSP70_C_sf"/>
</dbReference>
<keyword evidence="2" id="KW-0812">Transmembrane</keyword>
<dbReference type="SUPFAM" id="SSF100934">
    <property type="entry name" value="Heat shock protein 70kD (HSP70), C-terminal subdomain"/>
    <property type="match status" value="1"/>
</dbReference>
<dbReference type="Proteomes" id="UP000767327">
    <property type="component" value="Unassembled WGS sequence"/>
</dbReference>
<feature type="transmembrane region" description="Helical" evidence="2">
    <location>
        <begin position="52"/>
        <end position="73"/>
    </location>
</feature>
<keyword evidence="2" id="KW-0472">Membrane</keyword>
<feature type="compositionally biased region" description="Polar residues" evidence="1">
    <location>
        <begin position="19"/>
        <end position="32"/>
    </location>
</feature>
<evidence type="ECO:0000256" key="2">
    <source>
        <dbReference type="SAM" id="Phobius"/>
    </source>
</evidence>
<proteinExistence type="predicted"/>
<comment type="caution">
    <text evidence="3">The sequence shown here is derived from an EMBL/GenBank/DDBJ whole genome shotgun (WGS) entry which is preliminary data.</text>
</comment>
<sequence>MTENDDTQILSPVGDGAVQGSSQMNAPSNTSGADGEDPDAGHTSGGRHGLRVLIAVLVAAVLVAAGVFGVRAFSGHISELRQRQALSSCEKNLAAYDSALKSFNESTAKASTTKAVTQEQVDDAQTVSDLKDALQAKVPARKDCPAAGETDQLNANATALDMAAGTLKENAGTVDKASAAVSSSQTQKGLSDAKNALNDSLTSSRSVLTSSEGKVADDASRTSLQEAITAAEKVLASNDVSDKQQYADAQSALQKAVDAVNASIKTKEEQDASHITTDSYQFDIPDYWKGRVTVQQDGDTVTVYSKQYPSRAICQLRVVETSQMTAGDIGNAMVANATLDSNRSVAIWTTRWGYVAAKGQLGGGGESIGADEAQELVDLQTGGKATYQQILDAESTGDSNSSPLLTLGDTFIQSTVFSSLKAK</sequence>
<dbReference type="RefSeq" id="WP_273172970.1">
    <property type="nucleotide sequence ID" value="NZ_JAAXZR010000012.1"/>
</dbReference>
<protein>
    <submittedName>
        <fullName evidence="3">Uncharacterized protein</fullName>
    </submittedName>
</protein>
<organism evidence="3 4">
    <name type="scientific">Bifidobacterium crudilactis</name>
    <dbReference type="NCBI Taxonomy" id="327277"/>
    <lineage>
        <taxon>Bacteria</taxon>
        <taxon>Bacillati</taxon>
        <taxon>Actinomycetota</taxon>
        <taxon>Actinomycetes</taxon>
        <taxon>Bifidobacteriales</taxon>
        <taxon>Bifidobacteriaceae</taxon>
        <taxon>Bifidobacterium</taxon>
    </lineage>
</organism>
<keyword evidence="2" id="KW-1133">Transmembrane helix</keyword>
<reference evidence="3" key="1">
    <citation type="journal article" date="2020" name="Biotechnol. Biofuels">
        <title>New insights from the biogas microbiome by comprehensive genome-resolved metagenomics of nearly 1600 species originating from multiple anaerobic digesters.</title>
        <authorList>
            <person name="Campanaro S."/>
            <person name="Treu L."/>
            <person name="Rodriguez-R L.M."/>
            <person name="Kovalovszki A."/>
            <person name="Ziels R.M."/>
            <person name="Maus I."/>
            <person name="Zhu X."/>
            <person name="Kougias P.G."/>
            <person name="Basile A."/>
            <person name="Luo G."/>
            <person name="Schluter A."/>
            <person name="Konstantinidis K.T."/>
            <person name="Angelidaki I."/>
        </authorList>
    </citation>
    <scope>NUCLEOTIDE SEQUENCE</scope>
    <source>
        <strain evidence="3">AS01afH2WH_6</strain>
    </source>
</reference>
<reference evidence="3" key="2">
    <citation type="submission" date="2020-01" db="EMBL/GenBank/DDBJ databases">
        <authorList>
            <person name="Campanaro S."/>
        </authorList>
    </citation>
    <scope>NUCLEOTIDE SEQUENCE</scope>
    <source>
        <strain evidence="3">AS01afH2WH_6</strain>
    </source>
</reference>
<evidence type="ECO:0000313" key="3">
    <source>
        <dbReference type="EMBL" id="NLT79258.1"/>
    </source>
</evidence>
<gene>
    <name evidence="3" type="ORF">GXW98_03090</name>
</gene>
<accession>A0A971CYE1</accession>
<evidence type="ECO:0000313" key="4">
    <source>
        <dbReference type="Proteomes" id="UP000767327"/>
    </source>
</evidence>